<evidence type="ECO:0000256" key="4">
    <source>
        <dbReference type="ARBA" id="ARBA00022679"/>
    </source>
</evidence>
<dbReference type="Pfam" id="PF00201">
    <property type="entry name" value="UDPGT"/>
    <property type="match status" value="1"/>
</dbReference>
<organism evidence="6 7">
    <name type="scientific">Acrobeloides nanus</name>
    <dbReference type="NCBI Taxonomy" id="290746"/>
    <lineage>
        <taxon>Eukaryota</taxon>
        <taxon>Metazoa</taxon>
        <taxon>Ecdysozoa</taxon>
        <taxon>Nematoda</taxon>
        <taxon>Chromadorea</taxon>
        <taxon>Rhabditida</taxon>
        <taxon>Tylenchina</taxon>
        <taxon>Cephalobomorpha</taxon>
        <taxon>Cephaloboidea</taxon>
        <taxon>Cephalobidae</taxon>
        <taxon>Acrobeloides</taxon>
    </lineage>
</organism>
<comment type="similarity">
    <text evidence="1">Belongs to the UDP-glycosyltransferase family.</text>
</comment>
<keyword evidence="3" id="KW-0328">Glycosyltransferase</keyword>
<evidence type="ECO:0000256" key="1">
    <source>
        <dbReference type="ARBA" id="ARBA00009995"/>
    </source>
</evidence>
<dbReference type="InterPro" id="IPR050271">
    <property type="entry name" value="UDP-glycosyltransferase"/>
</dbReference>
<dbReference type="InterPro" id="IPR002213">
    <property type="entry name" value="UDP_glucos_trans"/>
</dbReference>
<keyword evidence="4" id="KW-0808">Transferase</keyword>
<dbReference type="Gene3D" id="3.40.50.2000">
    <property type="entry name" value="Glycogen Phosphorylase B"/>
    <property type="match status" value="1"/>
</dbReference>
<evidence type="ECO:0000256" key="3">
    <source>
        <dbReference type="ARBA" id="ARBA00022676"/>
    </source>
</evidence>
<evidence type="ECO:0000313" key="6">
    <source>
        <dbReference type="Proteomes" id="UP000887540"/>
    </source>
</evidence>
<dbReference type="PANTHER" id="PTHR48043">
    <property type="entry name" value="EG:EG0003.4 PROTEIN-RELATED"/>
    <property type="match status" value="1"/>
</dbReference>
<dbReference type="SUPFAM" id="SSF53756">
    <property type="entry name" value="UDP-Glycosyltransferase/glycogen phosphorylase"/>
    <property type="match status" value="1"/>
</dbReference>
<reference evidence="7" key="1">
    <citation type="submission" date="2022-11" db="UniProtKB">
        <authorList>
            <consortium name="WormBaseParasite"/>
        </authorList>
    </citation>
    <scope>IDENTIFICATION</scope>
</reference>
<evidence type="ECO:0000256" key="5">
    <source>
        <dbReference type="ARBA" id="ARBA00047475"/>
    </source>
</evidence>
<evidence type="ECO:0000313" key="7">
    <source>
        <dbReference type="WBParaSite" id="ACRNAN_Path_434.g1638.t1"/>
    </source>
</evidence>
<name>A0A914C6P4_9BILA</name>
<dbReference type="GO" id="GO:0015020">
    <property type="term" value="F:glucuronosyltransferase activity"/>
    <property type="evidence" value="ECO:0007669"/>
    <property type="project" value="UniProtKB-EC"/>
</dbReference>
<accession>A0A914C6P4</accession>
<dbReference type="WBParaSite" id="ACRNAN_Path_434.g1638.t1">
    <property type="protein sequence ID" value="ACRNAN_Path_434.g1638.t1"/>
    <property type="gene ID" value="ACRNAN_Path_434.g1638"/>
</dbReference>
<dbReference type="EC" id="2.4.1.17" evidence="2"/>
<protein>
    <recommendedName>
        <fullName evidence="2">glucuronosyltransferase</fullName>
        <ecNumber evidence="2">2.4.1.17</ecNumber>
    </recommendedName>
</protein>
<dbReference type="AlphaFoldDB" id="A0A914C6P4"/>
<keyword evidence="6" id="KW-1185">Reference proteome</keyword>
<dbReference type="PANTHER" id="PTHR48043:SF145">
    <property type="entry name" value="FI06409P-RELATED"/>
    <property type="match status" value="1"/>
</dbReference>
<sequence length="99" mass="11583">MRPHQRIPLIATPLFADQNYNAFIVKQKETGVYINFKEISAKLIQDALEEVLYSDKYYQNAQKLKKSLQSYPYKAHEKFVKYVEYAAENSFNDDLNLAA</sequence>
<proteinExistence type="inferred from homology"/>
<comment type="catalytic activity">
    <reaction evidence="5">
        <text>glucuronate acceptor + UDP-alpha-D-glucuronate = acceptor beta-D-glucuronoside + UDP + H(+)</text>
        <dbReference type="Rhea" id="RHEA:21032"/>
        <dbReference type="ChEBI" id="CHEBI:15378"/>
        <dbReference type="ChEBI" id="CHEBI:58052"/>
        <dbReference type="ChEBI" id="CHEBI:58223"/>
        <dbReference type="ChEBI" id="CHEBI:132367"/>
        <dbReference type="ChEBI" id="CHEBI:132368"/>
        <dbReference type="EC" id="2.4.1.17"/>
    </reaction>
</comment>
<dbReference type="Proteomes" id="UP000887540">
    <property type="component" value="Unplaced"/>
</dbReference>
<evidence type="ECO:0000256" key="2">
    <source>
        <dbReference type="ARBA" id="ARBA00012544"/>
    </source>
</evidence>